<dbReference type="AlphaFoldDB" id="A0A8J4E0E3"/>
<evidence type="ECO:0000313" key="2">
    <source>
        <dbReference type="Proteomes" id="UP000612585"/>
    </source>
</evidence>
<dbReference type="RefSeq" id="WP_203990829.1">
    <property type="nucleotide sequence ID" value="NZ_BOPG01000012.1"/>
</dbReference>
<proteinExistence type="predicted"/>
<keyword evidence="2" id="KW-1185">Reference proteome</keyword>
<gene>
    <name evidence="1" type="ORF">Vau01_024580</name>
</gene>
<protein>
    <submittedName>
        <fullName evidence="1">Uncharacterized protein</fullName>
    </submittedName>
</protein>
<dbReference type="Proteomes" id="UP000612585">
    <property type="component" value="Unassembled WGS sequence"/>
</dbReference>
<comment type="caution">
    <text evidence="1">The sequence shown here is derived from an EMBL/GenBank/DDBJ whole genome shotgun (WGS) entry which is preliminary data.</text>
</comment>
<name>A0A8J4E0E3_9ACTN</name>
<evidence type="ECO:0000313" key="1">
    <source>
        <dbReference type="EMBL" id="GIJ54942.1"/>
    </source>
</evidence>
<organism evidence="1 2">
    <name type="scientific">Virgisporangium aurantiacum</name>
    <dbReference type="NCBI Taxonomy" id="175570"/>
    <lineage>
        <taxon>Bacteria</taxon>
        <taxon>Bacillati</taxon>
        <taxon>Actinomycetota</taxon>
        <taxon>Actinomycetes</taxon>
        <taxon>Micromonosporales</taxon>
        <taxon>Micromonosporaceae</taxon>
        <taxon>Virgisporangium</taxon>
    </lineage>
</organism>
<reference evidence="1" key="1">
    <citation type="submission" date="2021-01" db="EMBL/GenBank/DDBJ databases">
        <title>Whole genome shotgun sequence of Virgisporangium aurantiacum NBRC 16421.</title>
        <authorList>
            <person name="Komaki H."/>
            <person name="Tamura T."/>
        </authorList>
    </citation>
    <scope>NUCLEOTIDE SEQUENCE</scope>
    <source>
        <strain evidence="1">NBRC 16421</strain>
    </source>
</reference>
<dbReference type="EMBL" id="BOPG01000012">
    <property type="protein sequence ID" value="GIJ54942.1"/>
    <property type="molecule type" value="Genomic_DNA"/>
</dbReference>
<sequence>MRGRLVVRGWFVAVLVGVLAAVFGPVPVRSAVAAEPSDCAESTRVFGVRPADGHLIELGVCLSAPAFTSGVEVDGGDWHRLRPMASTVDGQAAVLYSVSSDGHLEWRRQEAAGQPFGPPSPLTLPDVDPAGIGSLVVPQPGYLHTQTGASVRTFRHTDWTTGGPDLVEVQPLPVGSTMLPPLAAVRWGSHAVVKVGPAQAPTVVRVFAGARGIGGGRLPASVRFIAGADPWLFGLDADGAIVLLRQSPTGAAGGCENCYITPWQLAATTAAFADGPFSRVVVPVDHTGSPTPTLRSAPPTNLCHKTGVCPWEWLSYDV</sequence>
<accession>A0A8J4E0E3</accession>